<dbReference type="PANTHER" id="PTHR30173:SF36">
    <property type="entry name" value="ECF RNA POLYMERASE SIGMA FACTOR SIGJ"/>
    <property type="match status" value="1"/>
</dbReference>
<dbReference type="EMBL" id="DTKL01000062">
    <property type="protein sequence ID" value="HGY94960.1"/>
    <property type="molecule type" value="Genomic_DNA"/>
</dbReference>
<dbReference type="Gene3D" id="1.10.10.10">
    <property type="entry name" value="Winged helix-like DNA-binding domain superfamily/Winged helix DNA-binding domain"/>
    <property type="match status" value="1"/>
</dbReference>
<feature type="domain" description="RNA polymerase sigma factor 70 region 4 type 2" evidence="1">
    <location>
        <begin position="6"/>
        <end position="56"/>
    </location>
</feature>
<reference evidence="2" key="1">
    <citation type="journal article" date="2020" name="mSystems">
        <title>Genome- and Community-Level Interaction Insights into Carbon Utilization and Element Cycling Functions of Hydrothermarchaeota in Hydrothermal Sediment.</title>
        <authorList>
            <person name="Zhou Z."/>
            <person name="Liu Y."/>
            <person name="Xu W."/>
            <person name="Pan J."/>
            <person name="Luo Z.H."/>
            <person name="Li M."/>
        </authorList>
    </citation>
    <scope>NUCLEOTIDE SEQUENCE [LARGE SCALE GENOMIC DNA]</scope>
    <source>
        <strain evidence="2">SpSt-855</strain>
    </source>
</reference>
<dbReference type="InterPro" id="IPR013249">
    <property type="entry name" value="RNA_pol_sigma70_r4_t2"/>
</dbReference>
<dbReference type="AlphaFoldDB" id="A0A7V4XU67"/>
<dbReference type="InterPro" id="IPR013324">
    <property type="entry name" value="RNA_pol_sigma_r3/r4-like"/>
</dbReference>
<protein>
    <recommendedName>
        <fullName evidence="1">RNA polymerase sigma factor 70 region 4 type 2 domain-containing protein</fullName>
    </recommendedName>
</protein>
<dbReference type="GO" id="GO:0003677">
    <property type="term" value="F:DNA binding"/>
    <property type="evidence" value="ECO:0007669"/>
    <property type="project" value="InterPro"/>
</dbReference>
<dbReference type="PANTHER" id="PTHR30173">
    <property type="entry name" value="SIGMA 19 FACTOR"/>
    <property type="match status" value="1"/>
</dbReference>
<dbReference type="Gene3D" id="3.10.450.50">
    <property type="match status" value="1"/>
</dbReference>
<accession>A0A7V4XU67</accession>
<dbReference type="SUPFAM" id="SSF54427">
    <property type="entry name" value="NTF2-like"/>
    <property type="match status" value="1"/>
</dbReference>
<evidence type="ECO:0000259" key="1">
    <source>
        <dbReference type="Pfam" id="PF08281"/>
    </source>
</evidence>
<comment type="caution">
    <text evidence="2">The sequence shown here is derived from an EMBL/GenBank/DDBJ whole genome shotgun (WGS) entry which is preliminary data.</text>
</comment>
<dbReference type="InterPro" id="IPR052704">
    <property type="entry name" value="ECF_Sigma-70_Domain"/>
</dbReference>
<name>A0A7V4XU67_9BACT</name>
<dbReference type="InterPro" id="IPR036388">
    <property type="entry name" value="WH-like_DNA-bd_sf"/>
</dbReference>
<evidence type="ECO:0000313" key="2">
    <source>
        <dbReference type="EMBL" id="HGY94960.1"/>
    </source>
</evidence>
<dbReference type="Pfam" id="PF08281">
    <property type="entry name" value="Sigma70_r4_2"/>
    <property type="match status" value="1"/>
</dbReference>
<gene>
    <name evidence="2" type="ORF">ENW50_09810</name>
</gene>
<dbReference type="GO" id="GO:0016987">
    <property type="term" value="F:sigma factor activity"/>
    <property type="evidence" value="ECO:0007669"/>
    <property type="project" value="InterPro"/>
</dbReference>
<organism evidence="2">
    <name type="scientific">Acidobacterium capsulatum</name>
    <dbReference type="NCBI Taxonomy" id="33075"/>
    <lineage>
        <taxon>Bacteria</taxon>
        <taxon>Pseudomonadati</taxon>
        <taxon>Acidobacteriota</taxon>
        <taxon>Terriglobia</taxon>
        <taxon>Terriglobales</taxon>
        <taxon>Acidobacteriaceae</taxon>
        <taxon>Acidobacterium</taxon>
    </lineage>
</organism>
<dbReference type="GO" id="GO:0006352">
    <property type="term" value="P:DNA-templated transcription initiation"/>
    <property type="evidence" value="ECO:0007669"/>
    <property type="project" value="InterPro"/>
</dbReference>
<dbReference type="SUPFAM" id="SSF88659">
    <property type="entry name" value="Sigma3 and sigma4 domains of RNA polymerase sigma factors"/>
    <property type="match status" value="1"/>
</dbReference>
<proteinExistence type="predicted"/>
<dbReference type="InterPro" id="IPR032710">
    <property type="entry name" value="NTF2-like_dom_sf"/>
</dbReference>
<sequence>MVHKFLLLLLERLAPTERAAYILREAFDYPYEQIGQILKVSEANARQLITRARKHIAEGRRRRRVDVIEQRSLLDKFIAAAQKGELDALEALLSSDVISLSDGGGLVRAAEKPISGRERVAKFISAISTYFWKGVTVSVVEANGQRCALISRDGASVALVTIGASAEGIDEIMWILRPSKLARVSPPPA</sequence>